<keyword evidence="1" id="KW-0812">Transmembrane</keyword>
<feature type="transmembrane region" description="Helical" evidence="1">
    <location>
        <begin position="47"/>
        <end position="64"/>
    </location>
</feature>
<feature type="transmembrane region" description="Helical" evidence="1">
    <location>
        <begin position="190"/>
        <end position="209"/>
    </location>
</feature>
<evidence type="ECO:0008006" key="4">
    <source>
        <dbReference type="Google" id="ProtNLM"/>
    </source>
</evidence>
<sequence>MQDPRLRILATVALSVAAFVSVAGAVAALAWWALFTPRWRALPHPKALAGVIAMIAATAALSAVSGGDGLSYLIRMSVILVIAAWAYADRQDGELLDGAVWLLGTRTGFEIGLVAEMGLQNLHTIERDVAQIRRAMAIKGMHPSIRTIVPLATSIVVNQLRRTRDQAKLLDVRGYRHGGHICPTFTTGRYDTAAAILALIIAFFAYIPVRDVFIVVQ</sequence>
<reference evidence="2" key="1">
    <citation type="submission" date="2019-05" db="EMBL/GenBank/DDBJ databases">
        <title>Methanoculleus sp. FWC-SCC1, a methanogenic archaeon isolated from deep marine cold seep.</title>
        <authorList>
            <person name="Chen Y.-W."/>
            <person name="Chen S.-C."/>
            <person name="Teng N.-H."/>
            <person name="Lai M.-C."/>
        </authorList>
    </citation>
    <scope>NUCLEOTIDE SEQUENCE</scope>
    <source>
        <strain evidence="2">FWC-SCC1</strain>
    </source>
</reference>
<keyword evidence="1" id="KW-1133">Transmembrane helix</keyword>
<keyword evidence="1" id="KW-0472">Membrane</keyword>
<feature type="transmembrane region" description="Helical" evidence="1">
    <location>
        <begin position="70"/>
        <end position="88"/>
    </location>
</feature>
<protein>
    <recommendedName>
        <fullName evidence="4">Energy-coupling factor transporter transmembrane protein EcfT</fullName>
    </recommendedName>
</protein>
<dbReference type="EMBL" id="VCYH01000003">
    <property type="protein sequence ID" value="MDN7024400.1"/>
    <property type="molecule type" value="Genomic_DNA"/>
</dbReference>
<evidence type="ECO:0000313" key="2">
    <source>
        <dbReference type="EMBL" id="MDN7024400.1"/>
    </source>
</evidence>
<keyword evidence="3" id="KW-1185">Reference proteome</keyword>
<evidence type="ECO:0000256" key="1">
    <source>
        <dbReference type="SAM" id="Phobius"/>
    </source>
</evidence>
<name>A0ABT8M905_9EURY</name>
<comment type="caution">
    <text evidence="2">The sequence shown here is derived from an EMBL/GenBank/DDBJ whole genome shotgun (WGS) entry which is preliminary data.</text>
</comment>
<evidence type="ECO:0000313" key="3">
    <source>
        <dbReference type="Proteomes" id="UP001168338"/>
    </source>
</evidence>
<dbReference type="RefSeq" id="WP_301663505.1">
    <property type="nucleotide sequence ID" value="NZ_VCYH01000003.1"/>
</dbReference>
<dbReference type="Proteomes" id="UP001168338">
    <property type="component" value="Unassembled WGS sequence"/>
</dbReference>
<organism evidence="2 3">
    <name type="scientific">Methanoculleus frigidifontis</name>
    <dbReference type="NCBI Taxonomy" id="2584085"/>
    <lineage>
        <taxon>Archaea</taxon>
        <taxon>Methanobacteriati</taxon>
        <taxon>Methanobacteriota</taxon>
        <taxon>Stenosarchaea group</taxon>
        <taxon>Methanomicrobia</taxon>
        <taxon>Methanomicrobiales</taxon>
        <taxon>Methanomicrobiaceae</taxon>
        <taxon>Methanoculleus</taxon>
    </lineage>
</organism>
<proteinExistence type="predicted"/>
<gene>
    <name evidence="2" type="ORF">FGU65_05780</name>
</gene>
<accession>A0ABT8M905</accession>
<feature type="transmembrane region" description="Helical" evidence="1">
    <location>
        <begin position="12"/>
        <end position="35"/>
    </location>
</feature>